<gene>
    <name evidence="9" type="ORF">GEV33_003896</name>
</gene>
<sequence length="375" mass="41044">MSCPFGKESLDKLKQFVDVCAANPDLLSSPDLNFFKEFIESLGGKIPSPSKMSTEAPADKPEEAAPEVESEQESDLELDTEGCVEPDSVGDDQKMGDPEKEVSEEDTEKSSEKRMEAISRFSEGNFDKAIELFTEAIELNPSSALLFAKRGQAFLKKTKPNACIKDCSRALELNPDSAAAFKFRGRAYRLLGEWENAAKDFRQACNIDFDEQTDEWLKEVTPNAKKIEQHKLKQERKRIEKEEKEKLERAQKAREAHAKASSATPNTEPNTNATPNPDDFYKVLQDPEIRAAFADPEVSAAFADISSNPANFIKYKSNPKVMALITKLSGKLAATGVGPGSFPGFPGAFPGFGGMPGGGAAPPPPFQPPDDDNLD</sequence>
<dbReference type="Pfam" id="PF13414">
    <property type="entry name" value="TPR_11"/>
    <property type="match status" value="1"/>
</dbReference>
<evidence type="ECO:0000256" key="2">
    <source>
        <dbReference type="ARBA" id="ARBA00022737"/>
    </source>
</evidence>
<dbReference type="InterPro" id="IPR041243">
    <property type="entry name" value="STI1/HOP_DP"/>
</dbReference>
<keyword evidence="10" id="KW-1185">Reference proteome</keyword>
<evidence type="ECO:0000256" key="3">
    <source>
        <dbReference type="ARBA" id="ARBA00022803"/>
    </source>
</evidence>
<comment type="function">
    <text evidence="4">One HIP oligomer binds the ATPase domains of at least two HSC70 molecules dependent on activation of the HSC70 ATPase by HSP40. Stabilizes the ADP state of HSC70 that has a high affinity for substrate protein. Through its own chaperone activity, it may contribute to the interaction of HSC70 with various target proteins.</text>
</comment>
<feature type="domain" description="STI1" evidence="8">
    <location>
        <begin position="286"/>
        <end position="325"/>
    </location>
</feature>
<dbReference type="InterPro" id="IPR011990">
    <property type="entry name" value="TPR-like_helical_dom_sf"/>
</dbReference>
<dbReference type="SUPFAM" id="SSF48452">
    <property type="entry name" value="TPR-like"/>
    <property type="match status" value="1"/>
</dbReference>
<dbReference type="EMBL" id="JABDTM020016361">
    <property type="protein sequence ID" value="KAH0818896.1"/>
    <property type="molecule type" value="Genomic_DNA"/>
</dbReference>
<feature type="region of interest" description="Disordered" evidence="7">
    <location>
        <begin position="348"/>
        <end position="375"/>
    </location>
</feature>
<dbReference type="Proteomes" id="UP000719412">
    <property type="component" value="Unassembled WGS sequence"/>
</dbReference>
<organism evidence="9 10">
    <name type="scientific">Tenebrio molitor</name>
    <name type="common">Yellow mealworm beetle</name>
    <dbReference type="NCBI Taxonomy" id="7067"/>
    <lineage>
        <taxon>Eukaryota</taxon>
        <taxon>Metazoa</taxon>
        <taxon>Ecdysozoa</taxon>
        <taxon>Arthropoda</taxon>
        <taxon>Hexapoda</taxon>
        <taxon>Insecta</taxon>
        <taxon>Pterygota</taxon>
        <taxon>Neoptera</taxon>
        <taxon>Endopterygota</taxon>
        <taxon>Coleoptera</taxon>
        <taxon>Polyphaga</taxon>
        <taxon>Cucujiformia</taxon>
        <taxon>Tenebrionidae</taxon>
        <taxon>Tenebrio</taxon>
    </lineage>
</organism>
<feature type="compositionally biased region" description="Gly residues" evidence="7">
    <location>
        <begin position="350"/>
        <end position="360"/>
    </location>
</feature>
<comment type="similarity">
    <text evidence="1">Belongs to the FAM10 family.</text>
</comment>
<comment type="caution">
    <text evidence="9">The sequence shown here is derived from an EMBL/GenBank/DDBJ whole genome shotgun (WGS) entry which is preliminary data.</text>
</comment>
<dbReference type="GO" id="GO:1902494">
    <property type="term" value="C:catalytic complex"/>
    <property type="evidence" value="ECO:0007669"/>
    <property type="project" value="UniProtKB-ARBA"/>
</dbReference>
<evidence type="ECO:0000256" key="7">
    <source>
        <dbReference type="SAM" id="MobiDB-lite"/>
    </source>
</evidence>
<feature type="region of interest" description="Disordered" evidence="7">
    <location>
        <begin position="43"/>
        <end position="114"/>
    </location>
</feature>
<dbReference type="Gene3D" id="1.25.40.10">
    <property type="entry name" value="Tetratricopeptide repeat domain"/>
    <property type="match status" value="1"/>
</dbReference>
<dbReference type="InterPro" id="IPR034649">
    <property type="entry name" value="Hip_N"/>
</dbReference>
<feature type="compositionally biased region" description="Basic and acidic residues" evidence="7">
    <location>
        <begin position="228"/>
        <end position="258"/>
    </location>
</feature>
<reference evidence="9" key="1">
    <citation type="journal article" date="2020" name="J Insects Food Feed">
        <title>The yellow mealworm (Tenebrio molitor) genome: a resource for the emerging insects as food and feed industry.</title>
        <authorList>
            <person name="Eriksson T."/>
            <person name="Andere A."/>
            <person name="Kelstrup H."/>
            <person name="Emery V."/>
            <person name="Picard C."/>
        </authorList>
    </citation>
    <scope>NUCLEOTIDE SEQUENCE</scope>
    <source>
        <strain evidence="9">Stoneville</strain>
        <tissue evidence="9">Whole head</tissue>
    </source>
</reference>
<feature type="compositionally biased region" description="Basic and acidic residues" evidence="7">
    <location>
        <begin position="91"/>
        <end position="101"/>
    </location>
</feature>
<keyword evidence="2" id="KW-0677">Repeat</keyword>
<dbReference type="PANTHER" id="PTHR45883:SF2">
    <property type="entry name" value="HSC70-INTERACTING PROTEIN"/>
    <property type="match status" value="1"/>
</dbReference>
<dbReference type="GO" id="GO:0046983">
    <property type="term" value="F:protein dimerization activity"/>
    <property type="evidence" value="ECO:0007669"/>
    <property type="project" value="InterPro"/>
</dbReference>
<dbReference type="PANTHER" id="PTHR45883">
    <property type="entry name" value="HSC70-INTERACTING PROTEIN"/>
    <property type="match status" value="1"/>
</dbReference>
<feature type="compositionally biased region" description="Low complexity" evidence="7">
    <location>
        <begin position="263"/>
        <end position="277"/>
    </location>
</feature>
<evidence type="ECO:0000313" key="9">
    <source>
        <dbReference type="EMBL" id="KAH0818896.1"/>
    </source>
</evidence>
<proteinExistence type="inferred from homology"/>
<feature type="repeat" description="TPR" evidence="6">
    <location>
        <begin position="110"/>
        <end position="143"/>
    </location>
</feature>
<evidence type="ECO:0000256" key="4">
    <source>
        <dbReference type="ARBA" id="ARBA00037033"/>
    </source>
</evidence>
<dbReference type="GO" id="GO:0030544">
    <property type="term" value="F:Hsp70 protein binding"/>
    <property type="evidence" value="ECO:0007669"/>
    <property type="project" value="TreeGrafter"/>
</dbReference>
<dbReference type="Gene3D" id="6.10.250.3420">
    <property type="match status" value="1"/>
</dbReference>
<dbReference type="FunFam" id="6.10.250.3420:FF:000001">
    <property type="entry name" value="Hsc70-interacting protein-like protein"/>
    <property type="match status" value="1"/>
</dbReference>
<dbReference type="Gene3D" id="1.10.260.100">
    <property type="match status" value="1"/>
</dbReference>
<feature type="region of interest" description="Disordered" evidence="7">
    <location>
        <begin position="228"/>
        <end position="279"/>
    </location>
</feature>
<accession>A0A8J6HP52</accession>
<dbReference type="Pfam" id="PF17830">
    <property type="entry name" value="STI1-HOP_DP"/>
    <property type="match status" value="1"/>
</dbReference>
<dbReference type="SMART" id="SM00028">
    <property type="entry name" value="TPR"/>
    <property type="match status" value="3"/>
</dbReference>
<comment type="subunit">
    <text evidence="5">Homotetramer. Interacts with Hsc70 as well as DNAJ homologs and Hsp90.</text>
</comment>
<protein>
    <recommendedName>
        <fullName evidence="8">STI1 domain-containing protein</fullName>
    </recommendedName>
</protein>
<dbReference type="SMART" id="SM00727">
    <property type="entry name" value="STI1"/>
    <property type="match status" value="1"/>
</dbReference>
<evidence type="ECO:0000313" key="10">
    <source>
        <dbReference type="Proteomes" id="UP000719412"/>
    </source>
</evidence>
<dbReference type="PROSITE" id="PS50005">
    <property type="entry name" value="TPR"/>
    <property type="match status" value="2"/>
</dbReference>
<evidence type="ECO:0000256" key="1">
    <source>
        <dbReference type="ARBA" id="ARBA00009015"/>
    </source>
</evidence>
<evidence type="ECO:0000256" key="5">
    <source>
        <dbReference type="ARBA" id="ARBA00064040"/>
    </source>
</evidence>
<feature type="compositionally biased region" description="Acidic residues" evidence="7">
    <location>
        <begin position="64"/>
        <end position="90"/>
    </location>
</feature>
<dbReference type="FunFam" id="1.25.40.10:FF:000112">
    <property type="entry name" value="FAM10 family protein"/>
    <property type="match status" value="1"/>
</dbReference>
<dbReference type="AlphaFoldDB" id="A0A8J6HP52"/>
<dbReference type="Pfam" id="PF18253">
    <property type="entry name" value="HipN"/>
    <property type="match status" value="1"/>
</dbReference>
<feature type="repeat" description="TPR" evidence="6">
    <location>
        <begin position="178"/>
        <end position="211"/>
    </location>
</feature>
<keyword evidence="3 6" id="KW-0802">TPR repeat</keyword>
<name>A0A8J6HP52_TENMO</name>
<reference evidence="9" key="2">
    <citation type="submission" date="2021-08" db="EMBL/GenBank/DDBJ databases">
        <authorList>
            <person name="Eriksson T."/>
        </authorList>
    </citation>
    <scope>NUCLEOTIDE SEQUENCE</scope>
    <source>
        <strain evidence="9">Stoneville</strain>
        <tissue evidence="9">Whole head</tissue>
    </source>
</reference>
<dbReference type="GO" id="GO:0005634">
    <property type="term" value="C:nucleus"/>
    <property type="evidence" value="ECO:0007669"/>
    <property type="project" value="UniProtKB-ARBA"/>
</dbReference>
<dbReference type="InterPro" id="IPR019734">
    <property type="entry name" value="TPR_rpt"/>
</dbReference>
<evidence type="ECO:0000259" key="8">
    <source>
        <dbReference type="SMART" id="SM00727"/>
    </source>
</evidence>
<evidence type="ECO:0000256" key="6">
    <source>
        <dbReference type="PROSITE-ProRule" id="PRU00339"/>
    </source>
</evidence>
<dbReference type="CDD" id="cd14438">
    <property type="entry name" value="Hip_N"/>
    <property type="match status" value="1"/>
</dbReference>
<dbReference type="InterPro" id="IPR006636">
    <property type="entry name" value="STI1_HS-bd"/>
</dbReference>